<reference evidence="1 2" key="1">
    <citation type="journal article" date="2011" name="Genome Biol.">
        <title>Comparative genome sequence analysis underscores mycoparasitism as the ancestral life style of Trichoderma.</title>
        <authorList>
            <person name="Kubicek C.P."/>
            <person name="Herrera-Estrella A."/>
            <person name="Seidl-Seiboth V."/>
            <person name="Martinez D.A."/>
            <person name="Druzhinina I.S."/>
            <person name="Thon M."/>
            <person name="Zeilinger S."/>
            <person name="Casas-Flores S."/>
            <person name="Horwitz B.A."/>
            <person name="Mukherjee P.K."/>
            <person name="Mukherjee M."/>
            <person name="Kredics L."/>
            <person name="Alcaraz L.D."/>
            <person name="Aerts A."/>
            <person name="Antal Z."/>
            <person name="Atanasova L."/>
            <person name="Cervantes-Badillo M.G."/>
            <person name="Challacombe J."/>
            <person name="Chertkov O."/>
            <person name="McCluskey K."/>
            <person name="Coulpier F."/>
            <person name="Deshpande N."/>
            <person name="von Doehren H."/>
            <person name="Ebbole D.J."/>
            <person name="Esquivel-Naranjo E.U."/>
            <person name="Fekete E."/>
            <person name="Flipphi M."/>
            <person name="Glaser F."/>
            <person name="Gomez-Rodriguez E.Y."/>
            <person name="Gruber S."/>
            <person name="Han C."/>
            <person name="Henrissat B."/>
            <person name="Hermosa R."/>
            <person name="Hernandez-Onate M."/>
            <person name="Karaffa L."/>
            <person name="Kosti I."/>
            <person name="Le Crom S."/>
            <person name="Lindquist E."/>
            <person name="Lucas S."/>
            <person name="Luebeck M."/>
            <person name="Luebeck P.S."/>
            <person name="Margeot A."/>
            <person name="Metz B."/>
            <person name="Misra M."/>
            <person name="Nevalainen H."/>
            <person name="Omann M."/>
            <person name="Packer N."/>
            <person name="Perrone G."/>
            <person name="Uresti-Rivera E.E."/>
            <person name="Salamov A."/>
            <person name="Schmoll M."/>
            <person name="Seiboth B."/>
            <person name="Shapiro H."/>
            <person name="Sukno S."/>
            <person name="Tamayo-Ramos J.A."/>
            <person name="Tisch D."/>
            <person name="Wiest A."/>
            <person name="Wilkinson H.H."/>
            <person name="Zhang M."/>
            <person name="Coutinho P.M."/>
            <person name="Kenerley C.M."/>
            <person name="Monte E."/>
            <person name="Baker S.E."/>
            <person name="Grigoriev I.V."/>
        </authorList>
    </citation>
    <scope>NUCLEOTIDE SEQUENCE [LARGE SCALE GENOMIC DNA]</scope>
    <source>
        <strain evidence="2">Gv29-8 / FGSC 10586</strain>
    </source>
</reference>
<dbReference type="Pfam" id="PF20219">
    <property type="entry name" value="DUF6579"/>
    <property type="match status" value="1"/>
</dbReference>
<dbReference type="HOGENOM" id="CLU_636242_0_0_1"/>
<protein>
    <submittedName>
        <fullName evidence="1">Uncharacterized protein</fullName>
    </submittedName>
</protein>
<dbReference type="AlphaFoldDB" id="G9NCB7"/>
<dbReference type="RefSeq" id="XP_013949543.1">
    <property type="nucleotide sequence ID" value="XM_014094068.1"/>
</dbReference>
<dbReference type="InParanoid" id="G9NCB7"/>
<dbReference type="Proteomes" id="UP000007115">
    <property type="component" value="Unassembled WGS sequence"/>
</dbReference>
<dbReference type="InterPro" id="IPR046486">
    <property type="entry name" value="DUF6579"/>
</dbReference>
<evidence type="ECO:0000313" key="1">
    <source>
        <dbReference type="EMBL" id="EHK15341.1"/>
    </source>
</evidence>
<proteinExistence type="predicted"/>
<dbReference type="eggNOG" id="ENOG502SKNI">
    <property type="taxonomic scope" value="Eukaryota"/>
</dbReference>
<evidence type="ECO:0000313" key="2">
    <source>
        <dbReference type="Proteomes" id="UP000007115"/>
    </source>
</evidence>
<accession>G9NCB7</accession>
<name>G9NCB7_HYPVG</name>
<dbReference type="VEuPathDB" id="FungiDB:TRIVIDRAFT_64744"/>
<gene>
    <name evidence="1" type="ORF">TRIVIDRAFT_64744</name>
</gene>
<comment type="caution">
    <text evidence="1">The sequence shown here is derived from an EMBL/GenBank/DDBJ whole genome shotgun (WGS) entry which is preliminary data.</text>
</comment>
<dbReference type="OMA" id="WERMADA"/>
<sequence>MPIESLMLAAAGLASLLPTPGEVASAITSIGTEPIKNLGIFYQSIQEGEAARQQASTTKILNKHLPDQINDNRNYMNSLTELNHAKISNVRQLKDHWERMADAQVRCLDTIEQTAGSIDGAVWFLSKSFSKSFSTTAENIQKDARSINEAVSSTCNSVSEPADSIKKAAQEIVPEIHGVRLIAKSLSVSVVAIAAIMEQLLEEVKQVNHNLANIREELWRTNVLTSSGGAGKSGFAEIVYNFVDMEAGRAQYKNDCFFVWHPDTSWHPAFYAKAKDTPLPATFLGESDCLDRLYIAMKALRQGMREQGNDPSDVTFHVLIPSWYNITLTDPLHFPDEVLPLRLVGPKHDGSKPLVSFVLPHPQTALTLQAVANIFEEKPLDRDTAENIQMTTIVTSSLGTSAAGVIMGEMAIRARVLGSHRELHPEGEEAD</sequence>
<organism evidence="1 2">
    <name type="scientific">Hypocrea virens (strain Gv29-8 / FGSC 10586)</name>
    <name type="common">Gliocladium virens</name>
    <name type="synonym">Trichoderma virens</name>
    <dbReference type="NCBI Taxonomy" id="413071"/>
    <lineage>
        <taxon>Eukaryota</taxon>
        <taxon>Fungi</taxon>
        <taxon>Dikarya</taxon>
        <taxon>Ascomycota</taxon>
        <taxon>Pezizomycotina</taxon>
        <taxon>Sordariomycetes</taxon>
        <taxon>Hypocreomycetidae</taxon>
        <taxon>Hypocreales</taxon>
        <taxon>Hypocreaceae</taxon>
        <taxon>Trichoderma</taxon>
    </lineage>
</organism>
<dbReference type="STRING" id="413071.G9NCB7"/>
<dbReference type="OrthoDB" id="5153834at2759"/>
<dbReference type="EMBL" id="ABDF02000092">
    <property type="protein sequence ID" value="EHK15341.1"/>
    <property type="molecule type" value="Genomic_DNA"/>
</dbReference>
<dbReference type="GeneID" id="25796616"/>
<keyword evidence="2" id="KW-1185">Reference proteome</keyword>